<evidence type="ECO:0000313" key="1">
    <source>
        <dbReference type="EMBL" id="MFC7338084.1"/>
    </source>
</evidence>
<comment type="caution">
    <text evidence="1">The sequence shown here is derived from an EMBL/GenBank/DDBJ whole genome shotgun (WGS) entry which is preliminary data.</text>
</comment>
<name>A0ABW2L6Q4_9BACT</name>
<sequence>MGFISYYLVEAGMFHIRALVEQVKKDDWKKKGLLAAWGGIWAHLDGILDDRKALCQFVEESDWIHREGLTPHDYWQRLAESKYLLAPAGQGIQSPKLAEAWLMRTVPIVTRNPCFEDLQAEGFPMLILESWNDLKESVIDAHSLEYDGIDWDKIDFMLTQDYFHKRYLLGQSPTTLVK</sequence>
<dbReference type="Proteomes" id="UP001596472">
    <property type="component" value="Unassembled WGS sequence"/>
</dbReference>
<evidence type="ECO:0000313" key="2">
    <source>
        <dbReference type="Proteomes" id="UP001596472"/>
    </source>
</evidence>
<protein>
    <recommendedName>
        <fullName evidence="3">Glycosyltransferase</fullName>
    </recommendedName>
</protein>
<proteinExistence type="predicted"/>
<dbReference type="EMBL" id="JBHTBS010000006">
    <property type="protein sequence ID" value="MFC7338084.1"/>
    <property type="molecule type" value="Genomic_DNA"/>
</dbReference>
<gene>
    <name evidence="1" type="ORF">ACFQY0_12900</name>
</gene>
<organism evidence="1 2">
    <name type="scientific">Haloferula chungangensis</name>
    <dbReference type="NCBI Taxonomy" id="1048331"/>
    <lineage>
        <taxon>Bacteria</taxon>
        <taxon>Pseudomonadati</taxon>
        <taxon>Verrucomicrobiota</taxon>
        <taxon>Verrucomicrobiia</taxon>
        <taxon>Verrucomicrobiales</taxon>
        <taxon>Verrucomicrobiaceae</taxon>
        <taxon>Haloferula</taxon>
    </lineage>
</organism>
<evidence type="ECO:0008006" key="3">
    <source>
        <dbReference type="Google" id="ProtNLM"/>
    </source>
</evidence>
<keyword evidence="2" id="KW-1185">Reference proteome</keyword>
<reference evidence="2" key="1">
    <citation type="journal article" date="2019" name="Int. J. Syst. Evol. Microbiol.">
        <title>The Global Catalogue of Microorganisms (GCM) 10K type strain sequencing project: providing services to taxonomists for standard genome sequencing and annotation.</title>
        <authorList>
            <consortium name="The Broad Institute Genomics Platform"/>
            <consortium name="The Broad Institute Genome Sequencing Center for Infectious Disease"/>
            <person name="Wu L."/>
            <person name="Ma J."/>
        </authorList>
    </citation>
    <scope>NUCLEOTIDE SEQUENCE [LARGE SCALE GENOMIC DNA]</scope>
    <source>
        <strain evidence="2">CGMCC 4.1467</strain>
    </source>
</reference>
<accession>A0ABW2L6Q4</accession>
<dbReference type="RefSeq" id="WP_379713011.1">
    <property type="nucleotide sequence ID" value="NZ_JBHTBS010000006.1"/>
</dbReference>